<dbReference type="Proteomes" id="UP000644693">
    <property type="component" value="Unassembled WGS sequence"/>
</dbReference>
<name>A0A919CJF5_9GAMM</name>
<comment type="caution">
    <text evidence="1">The sequence shown here is derived from an EMBL/GenBank/DDBJ whole genome shotgun (WGS) entry which is preliminary data.</text>
</comment>
<gene>
    <name evidence="1" type="ORF">GCM10007053_13190</name>
</gene>
<dbReference type="AlphaFoldDB" id="A0A919CJF5"/>
<reference evidence="1" key="1">
    <citation type="journal article" date="2014" name="Int. J. Syst. Evol. Microbiol.">
        <title>Complete genome sequence of Corynebacterium casei LMG S-19264T (=DSM 44701T), isolated from a smear-ripened cheese.</title>
        <authorList>
            <consortium name="US DOE Joint Genome Institute (JGI-PGF)"/>
            <person name="Walter F."/>
            <person name="Albersmeier A."/>
            <person name="Kalinowski J."/>
            <person name="Ruckert C."/>
        </authorList>
    </citation>
    <scope>NUCLEOTIDE SEQUENCE</scope>
    <source>
        <strain evidence="1">KCTC 23430</strain>
    </source>
</reference>
<accession>A0A919CJF5</accession>
<keyword evidence="2" id="KW-1185">Reference proteome</keyword>
<dbReference type="EMBL" id="BMYM01000001">
    <property type="protein sequence ID" value="GHD30905.1"/>
    <property type="molecule type" value="Genomic_DNA"/>
</dbReference>
<sequence length="92" mass="10966">MGGYQFRDKETTPEEAEEEAVALRARVVQCQRERGSGSWYFRLDNDQIWKQTDRRRLNFIDCDFDVRILDGGFGYEMRIDGRDGKIRVSRRQ</sequence>
<evidence type="ECO:0000313" key="1">
    <source>
        <dbReference type="EMBL" id="GHD30905.1"/>
    </source>
</evidence>
<proteinExistence type="predicted"/>
<organism evidence="1 2">
    <name type="scientific">Parahalioglobus pacificus</name>
    <dbReference type="NCBI Taxonomy" id="930806"/>
    <lineage>
        <taxon>Bacteria</taxon>
        <taxon>Pseudomonadati</taxon>
        <taxon>Pseudomonadota</taxon>
        <taxon>Gammaproteobacteria</taxon>
        <taxon>Cellvibrionales</taxon>
        <taxon>Halieaceae</taxon>
        <taxon>Parahalioglobus</taxon>
    </lineage>
</organism>
<evidence type="ECO:0000313" key="2">
    <source>
        <dbReference type="Proteomes" id="UP000644693"/>
    </source>
</evidence>
<protein>
    <submittedName>
        <fullName evidence="1">Uncharacterized protein</fullName>
    </submittedName>
</protein>
<reference evidence="1" key="2">
    <citation type="submission" date="2020-09" db="EMBL/GenBank/DDBJ databases">
        <authorList>
            <person name="Sun Q."/>
            <person name="Kim S."/>
        </authorList>
    </citation>
    <scope>NUCLEOTIDE SEQUENCE</scope>
    <source>
        <strain evidence="1">KCTC 23430</strain>
    </source>
</reference>